<dbReference type="Proteomes" id="UP000813824">
    <property type="component" value="Unassembled WGS sequence"/>
</dbReference>
<dbReference type="AlphaFoldDB" id="A0A8K0UVH5"/>
<proteinExistence type="predicted"/>
<reference evidence="1" key="1">
    <citation type="journal article" date="2021" name="New Phytol.">
        <title>Evolutionary innovations through gain and loss of genes in the ectomycorrhizal Boletales.</title>
        <authorList>
            <person name="Wu G."/>
            <person name="Miyauchi S."/>
            <person name="Morin E."/>
            <person name="Kuo A."/>
            <person name="Drula E."/>
            <person name="Varga T."/>
            <person name="Kohler A."/>
            <person name="Feng B."/>
            <person name="Cao Y."/>
            <person name="Lipzen A."/>
            <person name="Daum C."/>
            <person name="Hundley H."/>
            <person name="Pangilinan J."/>
            <person name="Johnson J."/>
            <person name="Barry K."/>
            <person name="LaButti K."/>
            <person name="Ng V."/>
            <person name="Ahrendt S."/>
            <person name="Min B."/>
            <person name="Choi I.G."/>
            <person name="Park H."/>
            <person name="Plett J.M."/>
            <person name="Magnuson J."/>
            <person name="Spatafora J.W."/>
            <person name="Nagy L.G."/>
            <person name="Henrissat B."/>
            <person name="Grigoriev I.V."/>
            <person name="Yang Z.L."/>
            <person name="Xu J."/>
            <person name="Martin F.M."/>
        </authorList>
    </citation>
    <scope>NUCLEOTIDE SEQUENCE</scope>
    <source>
        <strain evidence="1">KKN 215</strain>
    </source>
</reference>
<dbReference type="InterPro" id="IPR032675">
    <property type="entry name" value="LRR_dom_sf"/>
</dbReference>
<organism evidence="1 2">
    <name type="scientific">Cristinia sonorae</name>
    <dbReference type="NCBI Taxonomy" id="1940300"/>
    <lineage>
        <taxon>Eukaryota</taxon>
        <taxon>Fungi</taxon>
        <taxon>Dikarya</taxon>
        <taxon>Basidiomycota</taxon>
        <taxon>Agaricomycotina</taxon>
        <taxon>Agaricomycetes</taxon>
        <taxon>Agaricomycetidae</taxon>
        <taxon>Agaricales</taxon>
        <taxon>Pleurotineae</taxon>
        <taxon>Stephanosporaceae</taxon>
        <taxon>Cristinia</taxon>
    </lineage>
</organism>
<sequence length="281" mass="32500">MGIPGELSDKIIDVLRDDKATLLSCSLVSKNWTLRSQYHLFKTVTIVCPSVEEQFAFVEWLHHSDSEHLRMFLRTLKIQTEFTKNLRITRYHLNTGRIRQEFLRFDALERMLRQLPNLDRLELRGMYWIQRDPGGLLRSLNLPGGVDSVIKPLPPFPQVTSLVISGAQSPWMLPDLYYIFDFFPSLKNLRLEHSLELIMEGREGDPGFPEHIRLDTLQIDGVCSISWDSVFPSSALMNLRELRIQPTWAIRPLVDKCLSSVKTLWLGMYSPPPQRHLGFGV</sequence>
<evidence type="ECO:0008006" key="3">
    <source>
        <dbReference type="Google" id="ProtNLM"/>
    </source>
</evidence>
<dbReference type="Gene3D" id="3.80.10.10">
    <property type="entry name" value="Ribonuclease Inhibitor"/>
    <property type="match status" value="1"/>
</dbReference>
<dbReference type="SUPFAM" id="SSF52047">
    <property type="entry name" value="RNI-like"/>
    <property type="match status" value="1"/>
</dbReference>
<comment type="caution">
    <text evidence="1">The sequence shown here is derived from an EMBL/GenBank/DDBJ whole genome shotgun (WGS) entry which is preliminary data.</text>
</comment>
<dbReference type="OrthoDB" id="2977329at2759"/>
<protein>
    <recommendedName>
        <fullName evidence="3">F-box domain-containing protein</fullName>
    </recommendedName>
</protein>
<accession>A0A8K0UVH5</accession>
<evidence type="ECO:0000313" key="1">
    <source>
        <dbReference type="EMBL" id="KAH8104645.1"/>
    </source>
</evidence>
<name>A0A8K0UVH5_9AGAR</name>
<dbReference type="EMBL" id="JAEVFJ010000005">
    <property type="protein sequence ID" value="KAH8104645.1"/>
    <property type="molecule type" value="Genomic_DNA"/>
</dbReference>
<gene>
    <name evidence="1" type="ORF">BXZ70DRAFT_921855</name>
</gene>
<evidence type="ECO:0000313" key="2">
    <source>
        <dbReference type="Proteomes" id="UP000813824"/>
    </source>
</evidence>
<keyword evidence="2" id="KW-1185">Reference proteome</keyword>